<evidence type="ECO:0000313" key="4">
    <source>
        <dbReference type="Proteomes" id="UP000293902"/>
    </source>
</evidence>
<keyword evidence="4" id="KW-1185">Reference proteome</keyword>
<dbReference type="Proteomes" id="UP000248798">
    <property type="component" value="Unassembled WGS sequence"/>
</dbReference>
<evidence type="ECO:0000313" key="3">
    <source>
        <dbReference type="Proteomes" id="UP000248798"/>
    </source>
</evidence>
<reference evidence="2 3" key="1">
    <citation type="submission" date="2018-06" db="EMBL/GenBank/DDBJ databases">
        <title>Complete Genome Sequence of Desulfobacter hydrogenophilus (DSM3380).</title>
        <authorList>
            <person name="Marietou A."/>
            <person name="Schreiber L."/>
            <person name="Marshall I."/>
            <person name="Jorgensen B."/>
        </authorList>
    </citation>
    <scope>NUCLEOTIDE SEQUENCE [LARGE SCALE GENOMIC DNA]</scope>
    <source>
        <strain evidence="2 3">DSM 3380</strain>
    </source>
</reference>
<organism evidence="2 3">
    <name type="scientific">Desulfobacter hydrogenophilus</name>
    <dbReference type="NCBI Taxonomy" id="2291"/>
    <lineage>
        <taxon>Bacteria</taxon>
        <taxon>Pseudomonadati</taxon>
        <taxon>Thermodesulfobacteriota</taxon>
        <taxon>Desulfobacteria</taxon>
        <taxon>Desulfobacterales</taxon>
        <taxon>Desulfobacteraceae</taxon>
        <taxon>Desulfobacter</taxon>
    </lineage>
</organism>
<accession>A0A328F9K5</accession>
<dbReference type="AlphaFoldDB" id="A0A328F9K5"/>
<sequence>MKGKILYSYFPGGPWYDPTGTTSGRDWSLVIECQNPMDAESLVRISKDILQIYPWATARLDGRWPVVLDSPVILAQLDVFFSGGITKVSEAFSSQITAGIGEACLRLDGGWVLGINGGMIMADGLIYKDLSLNGKWSVVTDSNILLSATGWRIRI</sequence>
<dbReference type="RefSeq" id="WP_111959837.1">
    <property type="nucleotide sequence ID" value="NZ_CP036313.1"/>
</dbReference>
<dbReference type="Proteomes" id="UP000293902">
    <property type="component" value="Chromosome"/>
</dbReference>
<reference evidence="1 4" key="2">
    <citation type="submission" date="2019-02" db="EMBL/GenBank/DDBJ databases">
        <title>Complete genome sequence of Desulfobacter hydrogenophilus AcRS1.</title>
        <authorList>
            <person name="Marietou A."/>
            <person name="Lund M.B."/>
            <person name="Marshall I.P.G."/>
            <person name="Schreiber L."/>
            <person name="Jorgensen B."/>
        </authorList>
    </citation>
    <scope>NUCLEOTIDE SEQUENCE [LARGE SCALE GENOMIC DNA]</scope>
    <source>
        <strain evidence="1 4">AcRS1</strain>
    </source>
</reference>
<name>A0A328F9K5_9BACT</name>
<protein>
    <submittedName>
        <fullName evidence="2">Uncharacterized protein</fullName>
    </submittedName>
</protein>
<dbReference type="EMBL" id="CP036313">
    <property type="protein sequence ID" value="QBH14328.1"/>
    <property type="molecule type" value="Genomic_DNA"/>
</dbReference>
<proteinExistence type="predicted"/>
<evidence type="ECO:0000313" key="2">
    <source>
        <dbReference type="EMBL" id="RAM00330.1"/>
    </source>
</evidence>
<dbReference type="EMBL" id="QLNI01000052">
    <property type="protein sequence ID" value="RAM00330.1"/>
    <property type="molecule type" value="Genomic_DNA"/>
</dbReference>
<gene>
    <name evidence="2" type="ORF">DO021_19630</name>
    <name evidence="1" type="ORF">EYB58_16230</name>
</gene>
<evidence type="ECO:0000313" key="1">
    <source>
        <dbReference type="EMBL" id="QBH14328.1"/>
    </source>
</evidence>